<gene>
    <name evidence="1" type="ORF">ACD_3C00145G0014</name>
</gene>
<protein>
    <submittedName>
        <fullName evidence="1">Signal transduction protein</fullName>
    </submittedName>
</protein>
<dbReference type="EMBL" id="AMFJ01000419">
    <property type="protein sequence ID" value="EKE27828.1"/>
    <property type="molecule type" value="Genomic_DNA"/>
</dbReference>
<accession>K2FXW9</accession>
<proteinExistence type="predicted"/>
<evidence type="ECO:0000313" key="1">
    <source>
        <dbReference type="EMBL" id="EKE27828.1"/>
    </source>
</evidence>
<sequence>MKKSAEIENNQDEILSSNEECSVDKINRITSEWINSTLLKWCELSVSSFILIRHWRTKSEVSWNKSKKDEPLTKVWKNDDLEEAIWLIKKIKYQENIIYYSSWTRRVNESLYIILSKSLYNSGALLEFSEENFKALIAKVQDEYKNIKIIDDTRFETSEDNNNSLSTRIQWQIRVMKETIDWIVCIENQILSWLNRDKNIIVIGHKSNKPWVLKAIYLADVPWIDPWSKMEPWSIIEVNINDEGRFLWNYYDIANGKQYRSHPRVLSINHKNNDEIIKLFNFWKFIEIIEEVKIWKIKLLELQNQINNYFHTHPELLSQFLLNKAIINHDIHVFCISNLLERNEIESIKSFLGRDLAKTKQEWVEIIKLLKKYWTNNDSLIFQIYFKARTQEIIISETDLWINQNEINALETKFNLAKKIVEQSLGNINDVFDNSLDSLVNNHDLIERWLLTYERKNEEEIRAFEVEGRTNWYHLDEVEKYNKRAISSKDIALSEKWVFALLGNVWEWKSTYLADFANRMNKELNCISLFYSSKQIWKCKESWELISRIEDEINIIKETYSWNIILIFDWIDELNREIRTDMINYITKKDNSKGNINSVKVIIGSRKSWFEEFWTNEYQIICFETINETTRNIFLKSRLISLNINEDEIEWKIVEIEWFLEWAVLDEELKNTPLILFFLCKLSHDNKLQNIKNRASLYEEISIKNLEDHQAEKGLWLRWNEHDINLILDTLSFCAYSKFANGWLEENVIKQYLEKKIDYRDPQKKKNAIDSVLDQIYLLYKINNWEYSFILKSFEEYFLARHLASERNWNEEIFKVRDEKAWETNWNEWRNFKPVVLFYWEILGNSWKEEDLKKLEELLGEKWLLEKDDIFGEGFFMGLEILFYISKWAKYGNTHRLIDEYLTIIDNWESEDCIEKLLLFEKFQKNIEYQDNIFVDRFWFKLKLNDSFDFWNNNILLNNKLFCWWFLKNIDENLNNQTNSNSLVLSLLKSIKEDKKILKHWQVQIEKIIINYMNILIKKRRVLEAEKIFSNAIDLIAFKKDISKYLNKFNTKSKDKKQVKIYLNYLTKNREECFDISHVQWVINDIINQNDFLLIEEALNELFQKKDYVIISVFLWELIKNDKFVEFVLIKIDLLIQNDFFDINNLLFFLRKNRGDFEEFINAKIDFLKKKNKFCINWKDVSKYNSEDKQFYLEEAEYIIQNLQYLNSNDIFNVRMLILNLIKDNVYIKEDLIKTWINYLITHNKKSVLYDIIKHLIIFSDLNYKDLISEFTNSYIDTSLELRDILIENNLYFNEYDIAILLNQINAEEDILKLRKYKIEKILLSIFKSWNQININIAKEFIEKCLHWHKQNLIEARLNSVLEFIKLLLEFSHDQIDYIFYLLNKKQIQESLSQCSIAVSHESSVDIKIIKWLLSYPIDERIKVFIKYIFNEKIKHNNVIAIRNLLNTIEVVYCDFLDLIDVGVKFLSERDSAWLISMPKVYLQNLGLSNELKDCYTNKTQTLKNLHSRWDKRIIDSTDAVNLLLHWLISNNQFIVDICKLVKKWIIYNCNQLFIVLAIKYSLINYNFYTENYWLIIGPLYSFNNKIERWGEKIIFKKVSRSNFLTQQTLYYF</sequence>
<name>K2FXW9_9BACT</name>
<organism evidence="1">
    <name type="scientific">uncultured bacterium</name>
    <name type="common">gcode 4</name>
    <dbReference type="NCBI Taxonomy" id="1234023"/>
    <lineage>
        <taxon>Bacteria</taxon>
        <taxon>environmental samples</taxon>
    </lineage>
</organism>
<comment type="caution">
    <text evidence="1">The sequence shown here is derived from an EMBL/GenBank/DDBJ whole genome shotgun (WGS) entry which is preliminary data.</text>
</comment>
<reference evidence="1" key="1">
    <citation type="journal article" date="2012" name="Science">
        <title>Fermentation, hydrogen, and sulfur metabolism in multiple uncultivated bacterial phyla.</title>
        <authorList>
            <person name="Wrighton K.C."/>
            <person name="Thomas B.C."/>
            <person name="Sharon I."/>
            <person name="Miller C.S."/>
            <person name="Castelle C.J."/>
            <person name="VerBerkmoes N.C."/>
            <person name="Wilkins M.J."/>
            <person name="Hettich R.L."/>
            <person name="Lipton M.S."/>
            <person name="Williams K.H."/>
            <person name="Long P.E."/>
            <person name="Banfield J.F."/>
        </authorList>
    </citation>
    <scope>NUCLEOTIDE SEQUENCE [LARGE SCALE GENOMIC DNA]</scope>
</reference>